<comment type="subcellular location">
    <subcellularLocation>
        <location evidence="1">Cell membrane</location>
        <topology evidence="1">Multi-pass membrane protein</topology>
    </subcellularLocation>
</comment>
<evidence type="ECO:0000256" key="7">
    <source>
        <dbReference type="SAM" id="MobiDB-lite"/>
    </source>
</evidence>
<dbReference type="InterPro" id="IPR020846">
    <property type="entry name" value="MFS_dom"/>
</dbReference>
<evidence type="ECO:0000313" key="10">
    <source>
        <dbReference type="Proteomes" id="UP000181942"/>
    </source>
</evidence>
<evidence type="ECO:0000256" key="5">
    <source>
        <dbReference type="ARBA" id="ARBA00022989"/>
    </source>
</evidence>
<name>A0A1I2KJ31_9ACTN</name>
<evidence type="ECO:0000256" key="6">
    <source>
        <dbReference type="ARBA" id="ARBA00023136"/>
    </source>
</evidence>
<evidence type="ECO:0000313" key="9">
    <source>
        <dbReference type="EMBL" id="SFF66348.1"/>
    </source>
</evidence>
<dbReference type="InterPro" id="IPR005828">
    <property type="entry name" value="MFS_sugar_transport-like"/>
</dbReference>
<keyword evidence="3" id="KW-1003">Cell membrane</keyword>
<dbReference type="EMBL" id="FONR01000010">
    <property type="protein sequence ID" value="SFF66348.1"/>
    <property type="molecule type" value="Genomic_DNA"/>
</dbReference>
<dbReference type="AlphaFoldDB" id="A0A1I2KJ31"/>
<dbReference type="GO" id="GO:0005886">
    <property type="term" value="C:plasma membrane"/>
    <property type="evidence" value="ECO:0007669"/>
    <property type="project" value="UniProtKB-SubCell"/>
</dbReference>
<dbReference type="PANTHER" id="PTHR43045">
    <property type="entry name" value="SHIKIMATE TRANSPORTER"/>
    <property type="match status" value="1"/>
</dbReference>
<feature type="region of interest" description="Disordered" evidence="7">
    <location>
        <begin position="114"/>
        <end position="140"/>
    </location>
</feature>
<dbReference type="SUPFAM" id="SSF103473">
    <property type="entry name" value="MFS general substrate transporter"/>
    <property type="match status" value="1"/>
</dbReference>
<evidence type="ECO:0000256" key="2">
    <source>
        <dbReference type="ARBA" id="ARBA00022448"/>
    </source>
</evidence>
<dbReference type="InterPro" id="IPR036259">
    <property type="entry name" value="MFS_trans_sf"/>
</dbReference>
<evidence type="ECO:0000259" key="8">
    <source>
        <dbReference type="PROSITE" id="PS50850"/>
    </source>
</evidence>
<evidence type="ECO:0000256" key="3">
    <source>
        <dbReference type="ARBA" id="ARBA00022475"/>
    </source>
</evidence>
<keyword evidence="6" id="KW-0472">Membrane</keyword>
<gene>
    <name evidence="9" type="ORF">SAMN02787118_110161</name>
</gene>
<proteinExistence type="predicted"/>
<sequence length="140" mass="15266">MLPTYNQVGVAAPLLLILLRVVQGIGVGGEWSGSAVLVVEYAPEQRRGFFTSLINSGEYIGTLPAAGLFSLMSATMSDETFRSWGWRIPFQLSMVAVVGSLIIRRKVEETPEFQAARTTGSNRRRCGSHYGRSGRASRPS</sequence>
<dbReference type="Proteomes" id="UP000181942">
    <property type="component" value="Unassembled WGS sequence"/>
</dbReference>
<organism evidence="9 10">
    <name type="scientific">Streptomyces mirabilis</name>
    <dbReference type="NCBI Taxonomy" id="68239"/>
    <lineage>
        <taxon>Bacteria</taxon>
        <taxon>Bacillati</taxon>
        <taxon>Actinomycetota</taxon>
        <taxon>Actinomycetes</taxon>
        <taxon>Kitasatosporales</taxon>
        <taxon>Streptomycetaceae</taxon>
        <taxon>Streptomyces</taxon>
    </lineage>
</organism>
<dbReference type="PANTHER" id="PTHR43045:SF1">
    <property type="entry name" value="SHIKIMATE TRANSPORTER"/>
    <property type="match status" value="1"/>
</dbReference>
<evidence type="ECO:0000256" key="4">
    <source>
        <dbReference type="ARBA" id="ARBA00022692"/>
    </source>
</evidence>
<keyword evidence="9" id="KW-0762">Sugar transport</keyword>
<dbReference type="Gene3D" id="1.20.1250.20">
    <property type="entry name" value="MFS general substrate transporter like domains"/>
    <property type="match status" value="1"/>
</dbReference>
<dbReference type="PROSITE" id="PS50850">
    <property type="entry name" value="MFS"/>
    <property type="match status" value="1"/>
</dbReference>
<dbReference type="GO" id="GO:0022857">
    <property type="term" value="F:transmembrane transporter activity"/>
    <property type="evidence" value="ECO:0007669"/>
    <property type="project" value="InterPro"/>
</dbReference>
<evidence type="ECO:0000256" key="1">
    <source>
        <dbReference type="ARBA" id="ARBA00004651"/>
    </source>
</evidence>
<dbReference type="Pfam" id="PF00083">
    <property type="entry name" value="Sugar_tr"/>
    <property type="match status" value="1"/>
</dbReference>
<protein>
    <submittedName>
        <fullName evidence="9">Sugar transporter</fullName>
    </submittedName>
</protein>
<dbReference type="InterPro" id="IPR005829">
    <property type="entry name" value="Sugar_transporter_CS"/>
</dbReference>
<accession>A0A1I2KJ31</accession>
<keyword evidence="2" id="KW-0813">Transport</keyword>
<keyword evidence="5" id="KW-1133">Transmembrane helix</keyword>
<feature type="domain" description="Major facilitator superfamily (MFS) profile" evidence="8">
    <location>
        <begin position="1"/>
        <end position="140"/>
    </location>
</feature>
<reference evidence="9 10" key="1">
    <citation type="submission" date="2016-10" db="EMBL/GenBank/DDBJ databases">
        <authorList>
            <person name="de Groot N.N."/>
        </authorList>
    </citation>
    <scope>NUCLEOTIDE SEQUENCE [LARGE SCALE GENOMIC DNA]</scope>
    <source>
        <strain evidence="9 10">OK461</strain>
    </source>
</reference>
<keyword evidence="4" id="KW-0812">Transmembrane</keyword>
<dbReference type="PROSITE" id="PS00217">
    <property type="entry name" value="SUGAR_TRANSPORT_2"/>
    <property type="match status" value="1"/>
</dbReference>